<evidence type="ECO:0000256" key="1">
    <source>
        <dbReference type="ARBA" id="ARBA00004167"/>
    </source>
</evidence>
<evidence type="ECO:0000256" key="4">
    <source>
        <dbReference type="ARBA" id="ARBA00023136"/>
    </source>
</evidence>
<evidence type="ECO:0000256" key="2">
    <source>
        <dbReference type="ARBA" id="ARBA00022692"/>
    </source>
</evidence>
<gene>
    <name evidence="8" type="ORF">B0I35DRAFT_29964</name>
</gene>
<evidence type="ECO:0000313" key="8">
    <source>
        <dbReference type="EMBL" id="KAH7328894.1"/>
    </source>
</evidence>
<accession>A0A8K0T1R0</accession>
<feature type="signal peptide" evidence="7">
    <location>
        <begin position="1"/>
        <end position="17"/>
    </location>
</feature>
<feature type="chain" id="PRO_5035425608" description="Mid2 domain-containing protein" evidence="7">
    <location>
        <begin position="18"/>
        <end position="414"/>
    </location>
</feature>
<name>A0A8K0T1R0_9HYPO</name>
<evidence type="ECO:0000256" key="3">
    <source>
        <dbReference type="ARBA" id="ARBA00022989"/>
    </source>
</evidence>
<dbReference type="InterPro" id="IPR051694">
    <property type="entry name" value="Immunoregulatory_rcpt-like"/>
</dbReference>
<feature type="transmembrane region" description="Helical" evidence="6">
    <location>
        <begin position="234"/>
        <end position="259"/>
    </location>
</feature>
<dbReference type="AlphaFoldDB" id="A0A8K0T1R0"/>
<evidence type="ECO:0008006" key="10">
    <source>
        <dbReference type="Google" id="ProtNLM"/>
    </source>
</evidence>
<evidence type="ECO:0000256" key="5">
    <source>
        <dbReference type="SAM" id="MobiDB-lite"/>
    </source>
</evidence>
<comment type="caution">
    <text evidence="8">The sequence shown here is derived from an EMBL/GenBank/DDBJ whole genome shotgun (WGS) entry which is preliminary data.</text>
</comment>
<dbReference type="Proteomes" id="UP000813444">
    <property type="component" value="Unassembled WGS sequence"/>
</dbReference>
<feature type="compositionally biased region" description="Low complexity" evidence="5">
    <location>
        <begin position="269"/>
        <end position="280"/>
    </location>
</feature>
<dbReference type="PANTHER" id="PTHR15549:SF26">
    <property type="entry name" value="AXIAL BUDDING PATTERN PROTEIN 2-RELATED"/>
    <property type="match status" value="1"/>
</dbReference>
<protein>
    <recommendedName>
        <fullName evidence="10">Mid2 domain-containing protein</fullName>
    </recommendedName>
</protein>
<feature type="region of interest" description="Disordered" evidence="5">
    <location>
        <begin position="269"/>
        <end position="414"/>
    </location>
</feature>
<dbReference type="OrthoDB" id="4814718at2759"/>
<reference evidence="8" key="1">
    <citation type="journal article" date="2021" name="Nat. Commun.">
        <title>Genetic determinants of endophytism in the Arabidopsis root mycobiome.</title>
        <authorList>
            <person name="Mesny F."/>
            <person name="Miyauchi S."/>
            <person name="Thiergart T."/>
            <person name="Pickel B."/>
            <person name="Atanasova L."/>
            <person name="Karlsson M."/>
            <person name="Huettel B."/>
            <person name="Barry K.W."/>
            <person name="Haridas S."/>
            <person name="Chen C."/>
            <person name="Bauer D."/>
            <person name="Andreopoulos W."/>
            <person name="Pangilinan J."/>
            <person name="LaButti K."/>
            <person name="Riley R."/>
            <person name="Lipzen A."/>
            <person name="Clum A."/>
            <person name="Drula E."/>
            <person name="Henrissat B."/>
            <person name="Kohler A."/>
            <person name="Grigoriev I.V."/>
            <person name="Martin F.M."/>
            <person name="Hacquard S."/>
        </authorList>
    </citation>
    <scope>NUCLEOTIDE SEQUENCE</scope>
    <source>
        <strain evidence="8">MPI-CAGE-CH-0235</strain>
    </source>
</reference>
<feature type="compositionally biased region" description="Gly residues" evidence="5">
    <location>
        <begin position="220"/>
        <end position="229"/>
    </location>
</feature>
<keyword evidence="3 6" id="KW-1133">Transmembrane helix</keyword>
<keyword evidence="9" id="KW-1185">Reference proteome</keyword>
<dbReference type="EMBL" id="JAGPNK010000001">
    <property type="protein sequence ID" value="KAH7328894.1"/>
    <property type="molecule type" value="Genomic_DNA"/>
</dbReference>
<organism evidence="8 9">
    <name type="scientific">Stachybotrys elegans</name>
    <dbReference type="NCBI Taxonomy" id="80388"/>
    <lineage>
        <taxon>Eukaryota</taxon>
        <taxon>Fungi</taxon>
        <taxon>Dikarya</taxon>
        <taxon>Ascomycota</taxon>
        <taxon>Pezizomycotina</taxon>
        <taxon>Sordariomycetes</taxon>
        <taxon>Hypocreomycetidae</taxon>
        <taxon>Hypocreales</taxon>
        <taxon>Stachybotryaceae</taxon>
        <taxon>Stachybotrys</taxon>
    </lineage>
</organism>
<feature type="compositionally biased region" description="Low complexity" evidence="5">
    <location>
        <begin position="200"/>
        <end position="213"/>
    </location>
</feature>
<feature type="region of interest" description="Disordered" evidence="5">
    <location>
        <begin position="198"/>
        <end position="234"/>
    </location>
</feature>
<proteinExistence type="predicted"/>
<feature type="compositionally biased region" description="Low complexity" evidence="5">
    <location>
        <begin position="321"/>
        <end position="359"/>
    </location>
</feature>
<keyword evidence="4 6" id="KW-0472">Membrane</keyword>
<dbReference type="PANTHER" id="PTHR15549">
    <property type="entry name" value="PAIRED IMMUNOGLOBULIN-LIKE TYPE 2 RECEPTOR"/>
    <property type="match status" value="1"/>
</dbReference>
<evidence type="ECO:0000256" key="6">
    <source>
        <dbReference type="SAM" id="Phobius"/>
    </source>
</evidence>
<evidence type="ECO:0000313" key="9">
    <source>
        <dbReference type="Proteomes" id="UP000813444"/>
    </source>
</evidence>
<dbReference type="GO" id="GO:0071944">
    <property type="term" value="C:cell periphery"/>
    <property type="evidence" value="ECO:0007669"/>
    <property type="project" value="UniProtKB-ARBA"/>
</dbReference>
<sequence>MLVTASLLVFGTPLAAAANHALRKSGAESSWTAPRETSPAEMHAAQVALGWSPRPTEVPRDLMGRMLVPRMDDYTLGPRTCGFDSADGISITCISQDATCTYQTSHIGCCEPNSPCNIIKTTCMNYAASSAGSCNLPRDYHTLCCSARDRPACFEYILSTTGSGSEPDQTFTLFDCSVSSGTGTLFDYDPAWAATHSFASPSTESSEPVPTTTETDEPTGGSGDDGGNGDSTPIGAIVGGTVGGVAALGLVGAALFFLLRRRRDKAAAAKPAAAPMAQNPPMSPPPQSLHPSSPGGASYLSGVPSTFQGYDQQHMSMYGHPGYNQQGMQGYPPQQFQGQYPPQGFPQQQQQQQQGGFPYSPTGYQPVPSVSPPPQSTPSPAFKDAPQPQPAQNVNELQAINPVGNESNRAELGP</sequence>
<evidence type="ECO:0000256" key="7">
    <source>
        <dbReference type="SAM" id="SignalP"/>
    </source>
</evidence>
<comment type="subcellular location">
    <subcellularLocation>
        <location evidence="1">Membrane</location>
        <topology evidence="1">Single-pass membrane protein</topology>
    </subcellularLocation>
</comment>
<keyword evidence="2 6" id="KW-0812">Transmembrane</keyword>
<feature type="compositionally biased region" description="Polar residues" evidence="5">
    <location>
        <begin position="303"/>
        <end position="315"/>
    </location>
</feature>
<dbReference type="GO" id="GO:0016020">
    <property type="term" value="C:membrane"/>
    <property type="evidence" value="ECO:0007669"/>
    <property type="project" value="UniProtKB-SubCell"/>
</dbReference>
<keyword evidence="7" id="KW-0732">Signal</keyword>